<keyword evidence="2" id="KW-0812">Transmembrane</keyword>
<feature type="compositionally biased region" description="Basic and acidic residues" evidence="1">
    <location>
        <begin position="709"/>
        <end position="733"/>
    </location>
</feature>
<keyword evidence="4" id="KW-1185">Reference proteome</keyword>
<dbReference type="Pfam" id="PF13779">
    <property type="entry name" value="DUF4175"/>
    <property type="match status" value="1"/>
</dbReference>
<feature type="compositionally biased region" description="Basic and acidic residues" evidence="1">
    <location>
        <begin position="740"/>
        <end position="752"/>
    </location>
</feature>
<feature type="region of interest" description="Disordered" evidence="1">
    <location>
        <begin position="637"/>
        <end position="807"/>
    </location>
</feature>
<feature type="compositionally biased region" description="Polar residues" evidence="1">
    <location>
        <begin position="548"/>
        <end position="563"/>
    </location>
</feature>
<organism evidence="3 4">
    <name type="scientific">Neogemmobacter tilapiae</name>
    <dbReference type="NCBI Taxonomy" id="875041"/>
    <lineage>
        <taxon>Bacteria</taxon>
        <taxon>Pseudomonadati</taxon>
        <taxon>Pseudomonadota</taxon>
        <taxon>Alphaproteobacteria</taxon>
        <taxon>Rhodobacterales</taxon>
        <taxon>Paracoccaceae</taxon>
        <taxon>Neogemmobacter</taxon>
    </lineage>
</organism>
<reference evidence="3" key="2">
    <citation type="submission" date="2020-09" db="EMBL/GenBank/DDBJ databases">
        <authorList>
            <person name="Sun Q."/>
            <person name="Kim S."/>
        </authorList>
    </citation>
    <scope>NUCLEOTIDE SEQUENCE</scope>
    <source>
        <strain evidence="3">KCTC 23310</strain>
    </source>
</reference>
<proteinExistence type="predicted"/>
<keyword evidence="2" id="KW-0472">Membrane</keyword>
<feature type="transmembrane region" description="Helical" evidence="2">
    <location>
        <begin position="57"/>
        <end position="76"/>
    </location>
</feature>
<sequence length="842" mass="93189">MREKSPDPMLPDIRWPLRLTWVGLWAERFARAFWPLWSILFTALAPLAFGLQDQMPLEVFWSGVVLAMLGSLWALWRGWRMFRKPARSDALARLDSALPGRPLAALTDDQIIGRNDAASVAVWQAHRARMARVAAGAKPVQPDLNLASRDPFGLRYMALTLLAVALIFGSLWRAANVPPLGIGPAVAGMAGPAWEGWASPPGYTGKPSLYLNDIPAGDVELPVGTKVQVRLYGEPGDLTLTETVSAALNPPPASEAAQEFEVRQSGVIRIAGDNGREWQVSAQPDGMPSVQQAGEITRERNGQMRLPFKAQDDYGVTSGTATIAPDMAAMDRRFGLAIEPEAREPLVIDLPMPISGKRTDFEEALMDDFSTHPFANLPVTVSLSVTDAAGQIGQSEPFSAVLTGKRFFDPLAAALVEMRRDLLWNRANGPRAMQILRAVTYKPETLIRNDKAALRLRVFLRKLDAVKSDMTPEKRDELAAELWEIALMVEEGDLQSALERLQRAQDRLDEAIKRGADQSEIDELMRELDQAMKEYMQELANKPRDPSEMQQSPGQQGNTVTQDQIQQMMEELKKALEEGRTADAAEIMEALRDLMENLQFTEGQGQGGPQGPGGEAMRDLQDTLRDQQDLSDDSFRELQQGPQGEEGNQGQEDQQGQNGERPGQPQSGQDGEGEGRDDRSLAERQQELRDRMSGLRDDVLPGQGTEEGDAARRQLEEAGRAMDDAEEALRRGDLSGALDRQAEAMESLRDGLRQLGNAMAQNDPVENGEGEPQGRADPNSALDPLGRERDEGARIGSDRNMVQGDDIYRRAQELLDEIRRRSGEQARPDQERDYLKRLLDLF</sequence>
<feature type="region of interest" description="Disordered" evidence="1">
    <location>
        <begin position="541"/>
        <end position="563"/>
    </location>
</feature>
<accession>A0A918WHQ7</accession>
<dbReference type="Proteomes" id="UP000638981">
    <property type="component" value="Unassembled WGS sequence"/>
</dbReference>
<evidence type="ECO:0000313" key="4">
    <source>
        <dbReference type="Proteomes" id="UP000638981"/>
    </source>
</evidence>
<feature type="compositionally biased region" description="Basic and acidic residues" evidence="1">
    <location>
        <begin position="673"/>
        <end position="699"/>
    </location>
</feature>
<protein>
    <submittedName>
        <fullName evidence="3">ATPase</fullName>
    </submittedName>
</protein>
<dbReference type="EMBL" id="BMYJ01000004">
    <property type="protein sequence ID" value="GHC52661.1"/>
    <property type="molecule type" value="Genomic_DNA"/>
</dbReference>
<name>A0A918WHQ7_9RHOB</name>
<reference evidence="3" key="1">
    <citation type="journal article" date="2014" name="Int. J. Syst. Evol. Microbiol.">
        <title>Complete genome sequence of Corynebacterium casei LMG S-19264T (=DSM 44701T), isolated from a smear-ripened cheese.</title>
        <authorList>
            <consortium name="US DOE Joint Genome Institute (JGI-PGF)"/>
            <person name="Walter F."/>
            <person name="Albersmeier A."/>
            <person name="Kalinowski J."/>
            <person name="Ruckert C."/>
        </authorList>
    </citation>
    <scope>NUCLEOTIDE SEQUENCE</scope>
    <source>
        <strain evidence="3">KCTC 23310</strain>
    </source>
</reference>
<dbReference type="AlphaFoldDB" id="A0A918WHQ7"/>
<dbReference type="RefSeq" id="WP_189410931.1">
    <property type="nucleotide sequence ID" value="NZ_BMYJ01000004.1"/>
</dbReference>
<feature type="transmembrane region" description="Helical" evidence="2">
    <location>
        <begin position="32"/>
        <end position="51"/>
    </location>
</feature>
<dbReference type="InterPro" id="IPR012683">
    <property type="entry name" value="CHP02302_TM"/>
</dbReference>
<evidence type="ECO:0000313" key="3">
    <source>
        <dbReference type="EMBL" id="GHC52661.1"/>
    </source>
</evidence>
<evidence type="ECO:0000256" key="1">
    <source>
        <dbReference type="SAM" id="MobiDB-lite"/>
    </source>
</evidence>
<feature type="compositionally biased region" description="Basic and acidic residues" evidence="1">
    <location>
        <begin position="785"/>
        <end position="797"/>
    </location>
</feature>
<feature type="transmembrane region" description="Helical" evidence="2">
    <location>
        <begin position="154"/>
        <end position="172"/>
    </location>
</feature>
<feature type="compositionally biased region" description="Low complexity" evidence="1">
    <location>
        <begin position="639"/>
        <end position="660"/>
    </location>
</feature>
<comment type="caution">
    <text evidence="3">The sequence shown here is derived from an EMBL/GenBank/DDBJ whole genome shotgun (WGS) entry which is preliminary data.</text>
</comment>
<evidence type="ECO:0000256" key="2">
    <source>
        <dbReference type="SAM" id="Phobius"/>
    </source>
</evidence>
<keyword evidence="2" id="KW-1133">Transmembrane helix</keyword>
<gene>
    <name evidence="3" type="ORF">GCM10007315_13990</name>
</gene>